<dbReference type="PANTHER" id="PTHR30616">
    <property type="entry name" value="UNCHARACTERIZED PROTEIN YFIH"/>
    <property type="match status" value="1"/>
</dbReference>
<dbReference type="PANTHER" id="PTHR30616:SF2">
    <property type="entry name" value="PURINE NUCLEOSIDE PHOSPHORYLASE LACC1"/>
    <property type="match status" value="1"/>
</dbReference>
<dbReference type="InterPro" id="IPR038371">
    <property type="entry name" value="Cu_polyphenol_OxRdtase_sf"/>
</dbReference>
<dbReference type="SUPFAM" id="SSF64438">
    <property type="entry name" value="CNF1/YfiH-like putative cysteine hydrolases"/>
    <property type="match status" value="1"/>
</dbReference>
<gene>
    <name evidence="11" type="primary">pgeF</name>
    <name evidence="11" type="ORF">HQN59_04675</name>
</gene>
<comment type="catalytic activity">
    <reaction evidence="7">
        <text>adenosine + H2O + H(+) = inosine + NH4(+)</text>
        <dbReference type="Rhea" id="RHEA:24408"/>
        <dbReference type="ChEBI" id="CHEBI:15377"/>
        <dbReference type="ChEBI" id="CHEBI:15378"/>
        <dbReference type="ChEBI" id="CHEBI:16335"/>
        <dbReference type="ChEBI" id="CHEBI:17596"/>
        <dbReference type="ChEBI" id="CHEBI:28938"/>
        <dbReference type="EC" id="3.5.4.4"/>
    </reaction>
    <physiologicalReaction direction="left-to-right" evidence="7">
        <dbReference type="Rhea" id="RHEA:24409"/>
    </physiologicalReaction>
</comment>
<evidence type="ECO:0000256" key="1">
    <source>
        <dbReference type="ARBA" id="ARBA00000553"/>
    </source>
</evidence>
<dbReference type="GO" id="GO:0005507">
    <property type="term" value="F:copper ion binding"/>
    <property type="evidence" value="ECO:0007669"/>
    <property type="project" value="TreeGrafter"/>
</dbReference>
<evidence type="ECO:0000256" key="4">
    <source>
        <dbReference type="ARBA" id="ARBA00022723"/>
    </source>
</evidence>
<keyword evidence="6" id="KW-0862">Zinc</keyword>
<evidence type="ECO:0000256" key="6">
    <source>
        <dbReference type="ARBA" id="ARBA00022833"/>
    </source>
</evidence>
<protein>
    <recommendedName>
        <fullName evidence="10">Purine nucleoside phosphorylase</fullName>
    </recommendedName>
</protein>
<evidence type="ECO:0000256" key="9">
    <source>
        <dbReference type="ARBA" id="ARBA00049893"/>
    </source>
</evidence>
<comment type="catalytic activity">
    <reaction evidence="9">
        <text>S-methyl-5'-thioadenosine + phosphate = 5-(methylsulfanyl)-alpha-D-ribose 1-phosphate + adenine</text>
        <dbReference type="Rhea" id="RHEA:11852"/>
        <dbReference type="ChEBI" id="CHEBI:16708"/>
        <dbReference type="ChEBI" id="CHEBI:17509"/>
        <dbReference type="ChEBI" id="CHEBI:43474"/>
        <dbReference type="ChEBI" id="CHEBI:58533"/>
        <dbReference type="EC" id="2.4.2.28"/>
    </reaction>
    <physiologicalReaction direction="left-to-right" evidence="9">
        <dbReference type="Rhea" id="RHEA:11853"/>
    </physiologicalReaction>
</comment>
<accession>A0A7Y6NKU3</accession>
<dbReference type="EMBL" id="JABWMJ010000002">
    <property type="protein sequence ID" value="NUZ05053.1"/>
    <property type="molecule type" value="Genomic_DNA"/>
</dbReference>
<sequence>MTTRQGGVSTAPYDTMNLHTGGADAPEALVENRARFAAAIGGRPLFLNQMHGSRVVRVGSADAERSARGERLEADAAVSTEPGVACAIQVADCLPVLFAAHDGGAVGAAHAGWRGLAGGVLEATLEAVCEAAGCAPAAVDAWIGAGIGPGHFEVGADVLAAFGADIAGSPAASRFASRGGGKWLADLPELARDRLITAGVANVSGGAWCTYADASRFFSYRRDGVTGRMAAAVWLDRERG</sequence>
<evidence type="ECO:0000256" key="2">
    <source>
        <dbReference type="ARBA" id="ARBA00007353"/>
    </source>
</evidence>
<evidence type="ECO:0000313" key="12">
    <source>
        <dbReference type="Proteomes" id="UP000529637"/>
    </source>
</evidence>
<dbReference type="InterPro" id="IPR011324">
    <property type="entry name" value="Cytotoxic_necrot_fac-like_cat"/>
</dbReference>
<organism evidence="11 12">
    <name type="scientific">Piscinibacter koreensis</name>
    <dbReference type="NCBI Taxonomy" id="2742824"/>
    <lineage>
        <taxon>Bacteria</taxon>
        <taxon>Pseudomonadati</taxon>
        <taxon>Pseudomonadota</taxon>
        <taxon>Betaproteobacteria</taxon>
        <taxon>Burkholderiales</taxon>
        <taxon>Sphaerotilaceae</taxon>
        <taxon>Piscinibacter</taxon>
    </lineage>
</organism>
<evidence type="ECO:0000256" key="5">
    <source>
        <dbReference type="ARBA" id="ARBA00022801"/>
    </source>
</evidence>
<dbReference type="Proteomes" id="UP000529637">
    <property type="component" value="Unassembled WGS sequence"/>
</dbReference>
<dbReference type="GO" id="GO:0017061">
    <property type="term" value="F:S-methyl-5-thioadenosine phosphorylase activity"/>
    <property type="evidence" value="ECO:0007669"/>
    <property type="project" value="UniProtKB-EC"/>
</dbReference>
<reference evidence="11 12" key="1">
    <citation type="submission" date="2020-06" db="EMBL/GenBank/DDBJ databases">
        <title>Schlegella sp. ID0723 isolated from air conditioner.</title>
        <authorList>
            <person name="Kim D.Y."/>
            <person name="Kim D.-U."/>
        </authorList>
    </citation>
    <scope>NUCLEOTIDE SEQUENCE [LARGE SCALE GENOMIC DNA]</scope>
    <source>
        <strain evidence="11 12">ID0723</strain>
    </source>
</reference>
<comment type="catalytic activity">
    <reaction evidence="1">
        <text>inosine + phosphate = alpha-D-ribose 1-phosphate + hypoxanthine</text>
        <dbReference type="Rhea" id="RHEA:27646"/>
        <dbReference type="ChEBI" id="CHEBI:17368"/>
        <dbReference type="ChEBI" id="CHEBI:17596"/>
        <dbReference type="ChEBI" id="CHEBI:43474"/>
        <dbReference type="ChEBI" id="CHEBI:57720"/>
        <dbReference type="EC" id="2.4.2.1"/>
    </reaction>
    <physiologicalReaction direction="left-to-right" evidence="1">
        <dbReference type="Rhea" id="RHEA:27647"/>
    </physiologicalReaction>
</comment>
<dbReference type="NCBIfam" id="TIGR00726">
    <property type="entry name" value="peptidoglycan editing factor PgeF"/>
    <property type="match status" value="1"/>
</dbReference>
<keyword evidence="12" id="KW-1185">Reference proteome</keyword>
<keyword evidence="4" id="KW-0479">Metal-binding</keyword>
<evidence type="ECO:0000256" key="10">
    <source>
        <dbReference type="RuleBase" id="RU361274"/>
    </source>
</evidence>
<comment type="similarity">
    <text evidence="2 10">Belongs to the purine nucleoside phosphorylase YfiH/LACC1 family.</text>
</comment>
<dbReference type="InterPro" id="IPR003730">
    <property type="entry name" value="Cu_polyphenol_OxRdtase"/>
</dbReference>
<dbReference type="CDD" id="cd16833">
    <property type="entry name" value="YfiH"/>
    <property type="match status" value="1"/>
</dbReference>
<proteinExistence type="inferred from homology"/>
<evidence type="ECO:0000256" key="8">
    <source>
        <dbReference type="ARBA" id="ARBA00048968"/>
    </source>
</evidence>
<evidence type="ECO:0000256" key="7">
    <source>
        <dbReference type="ARBA" id="ARBA00047989"/>
    </source>
</evidence>
<comment type="catalytic activity">
    <reaction evidence="8">
        <text>adenosine + phosphate = alpha-D-ribose 1-phosphate + adenine</text>
        <dbReference type="Rhea" id="RHEA:27642"/>
        <dbReference type="ChEBI" id="CHEBI:16335"/>
        <dbReference type="ChEBI" id="CHEBI:16708"/>
        <dbReference type="ChEBI" id="CHEBI:43474"/>
        <dbReference type="ChEBI" id="CHEBI:57720"/>
        <dbReference type="EC" id="2.4.2.1"/>
    </reaction>
    <physiologicalReaction direction="left-to-right" evidence="8">
        <dbReference type="Rhea" id="RHEA:27643"/>
    </physiologicalReaction>
</comment>
<keyword evidence="5" id="KW-0378">Hydrolase</keyword>
<dbReference type="AlphaFoldDB" id="A0A7Y6NKU3"/>
<dbReference type="Pfam" id="PF02578">
    <property type="entry name" value="Cu-oxidase_4"/>
    <property type="match status" value="1"/>
</dbReference>
<dbReference type="GO" id="GO:0016787">
    <property type="term" value="F:hydrolase activity"/>
    <property type="evidence" value="ECO:0007669"/>
    <property type="project" value="UniProtKB-KW"/>
</dbReference>
<comment type="caution">
    <text evidence="11">The sequence shown here is derived from an EMBL/GenBank/DDBJ whole genome shotgun (WGS) entry which is preliminary data.</text>
</comment>
<evidence type="ECO:0000256" key="3">
    <source>
        <dbReference type="ARBA" id="ARBA00022679"/>
    </source>
</evidence>
<dbReference type="Gene3D" id="3.60.140.10">
    <property type="entry name" value="CNF1/YfiH-like putative cysteine hydrolases"/>
    <property type="match status" value="1"/>
</dbReference>
<evidence type="ECO:0000313" key="11">
    <source>
        <dbReference type="EMBL" id="NUZ05053.1"/>
    </source>
</evidence>
<keyword evidence="3" id="KW-0808">Transferase</keyword>
<name>A0A7Y6NKU3_9BURK</name>